<dbReference type="OrthoDB" id="286404at2"/>
<proteinExistence type="inferred from homology"/>
<dbReference type="InterPro" id="IPR057326">
    <property type="entry name" value="KR_dom"/>
</dbReference>
<reference evidence="4 5" key="1">
    <citation type="submission" date="2018-06" db="EMBL/GenBank/DDBJ databases">
        <title>Phytoactinopolyspora halophila sp. nov., a novel halophilic actinomycete isolated from a saline soil in China.</title>
        <authorList>
            <person name="Tang S.-K."/>
        </authorList>
    </citation>
    <scope>NUCLEOTIDE SEQUENCE [LARGE SCALE GENOMIC DNA]</scope>
    <source>
        <strain evidence="4 5">YIM 96934</strain>
    </source>
</reference>
<dbReference type="GO" id="GO:0032787">
    <property type="term" value="P:monocarboxylic acid metabolic process"/>
    <property type="evidence" value="ECO:0007669"/>
    <property type="project" value="UniProtKB-ARBA"/>
</dbReference>
<comment type="caution">
    <text evidence="4">The sequence shown here is derived from an EMBL/GenBank/DDBJ whole genome shotgun (WGS) entry which is preliminary data.</text>
</comment>
<dbReference type="GO" id="GO:0016491">
    <property type="term" value="F:oxidoreductase activity"/>
    <property type="evidence" value="ECO:0007669"/>
    <property type="project" value="UniProtKB-KW"/>
</dbReference>
<dbReference type="InterPro" id="IPR020904">
    <property type="entry name" value="Sc_DH/Rdtase_CS"/>
</dbReference>
<dbReference type="PRINTS" id="PR00081">
    <property type="entry name" value="GDHRDH"/>
</dbReference>
<dbReference type="PANTHER" id="PTHR42879:SF2">
    <property type="entry name" value="3-OXOACYL-[ACYL-CARRIER-PROTEIN] REDUCTASE FABG"/>
    <property type="match status" value="1"/>
</dbReference>
<dbReference type="PANTHER" id="PTHR42879">
    <property type="entry name" value="3-OXOACYL-(ACYL-CARRIER-PROTEIN) REDUCTASE"/>
    <property type="match status" value="1"/>
</dbReference>
<dbReference type="InterPro" id="IPR036291">
    <property type="entry name" value="NAD(P)-bd_dom_sf"/>
</dbReference>
<evidence type="ECO:0000259" key="3">
    <source>
        <dbReference type="SMART" id="SM00822"/>
    </source>
</evidence>
<feature type="domain" description="Ketoreductase" evidence="3">
    <location>
        <begin position="14"/>
        <end position="202"/>
    </location>
</feature>
<dbReference type="FunFam" id="3.40.50.720:FF:000084">
    <property type="entry name" value="Short-chain dehydrogenase reductase"/>
    <property type="match status" value="1"/>
</dbReference>
<dbReference type="SUPFAM" id="SSF51735">
    <property type="entry name" value="NAD(P)-binding Rossmann-fold domains"/>
    <property type="match status" value="1"/>
</dbReference>
<dbReference type="EMBL" id="QMIG01000003">
    <property type="protein sequence ID" value="RAW17506.1"/>
    <property type="molecule type" value="Genomic_DNA"/>
</dbReference>
<dbReference type="Pfam" id="PF13561">
    <property type="entry name" value="adh_short_C2"/>
    <property type="match status" value="1"/>
</dbReference>
<keyword evidence="5" id="KW-1185">Reference proteome</keyword>
<dbReference type="Gene3D" id="3.40.50.720">
    <property type="entry name" value="NAD(P)-binding Rossmann-like Domain"/>
    <property type="match status" value="1"/>
</dbReference>
<keyword evidence="2" id="KW-0560">Oxidoreductase</keyword>
<dbReference type="PROSITE" id="PS00061">
    <property type="entry name" value="ADH_SHORT"/>
    <property type="match status" value="1"/>
</dbReference>
<evidence type="ECO:0000313" key="4">
    <source>
        <dbReference type="EMBL" id="RAW17506.1"/>
    </source>
</evidence>
<evidence type="ECO:0000256" key="1">
    <source>
        <dbReference type="ARBA" id="ARBA00006484"/>
    </source>
</evidence>
<dbReference type="SMART" id="SM00822">
    <property type="entry name" value="PKS_KR"/>
    <property type="match status" value="1"/>
</dbReference>
<dbReference type="AlphaFoldDB" id="A0A329R025"/>
<dbReference type="PRINTS" id="PR00080">
    <property type="entry name" value="SDRFAMILY"/>
</dbReference>
<evidence type="ECO:0000256" key="2">
    <source>
        <dbReference type="ARBA" id="ARBA00023002"/>
    </source>
</evidence>
<protein>
    <submittedName>
        <fullName evidence="4">Short-chain dehydrogenase</fullName>
    </submittedName>
</protein>
<dbReference type="RefSeq" id="WP_112257325.1">
    <property type="nucleotide sequence ID" value="NZ_QMIG01000003.1"/>
</dbReference>
<sequence length="262" mass="27300">MIAGTRRGGRLDGRVALVTGASRGIGAAVARTYANEGAAVAVAHEPGPEPSEQAEKLVAEIVAAGGQALAIGADLADPDAVDALVASARSGLGPIDVVVNNAAASARGPWHELTVEQWDHIHRVNLRGSWLVARAAYPDLRASEHACVINVTSIMVATGQENAVHYTASKAGLIGFTRAMAREAGTDGIRVNAVMLGAIRTEHETELFPDADAVFARVTAAQSLKRRGFAEDVAGTFLFLASDDSSFMTGQVLNVDGGWAHW</sequence>
<comment type="similarity">
    <text evidence="1">Belongs to the short-chain dehydrogenases/reductases (SDR) family.</text>
</comment>
<dbReference type="InterPro" id="IPR050259">
    <property type="entry name" value="SDR"/>
</dbReference>
<name>A0A329R025_9ACTN</name>
<gene>
    <name evidence="4" type="ORF">DPM12_05745</name>
</gene>
<dbReference type="InterPro" id="IPR002347">
    <property type="entry name" value="SDR_fam"/>
</dbReference>
<accession>A0A329R025</accession>
<organism evidence="4 5">
    <name type="scientific">Phytoactinopolyspora halophila</name>
    <dbReference type="NCBI Taxonomy" id="1981511"/>
    <lineage>
        <taxon>Bacteria</taxon>
        <taxon>Bacillati</taxon>
        <taxon>Actinomycetota</taxon>
        <taxon>Actinomycetes</taxon>
        <taxon>Jiangellales</taxon>
        <taxon>Jiangellaceae</taxon>
        <taxon>Phytoactinopolyspora</taxon>
    </lineage>
</organism>
<evidence type="ECO:0000313" key="5">
    <source>
        <dbReference type="Proteomes" id="UP000250462"/>
    </source>
</evidence>
<dbReference type="Proteomes" id="UP000250462">
    <property type="component" value="Unassembled WGS sequence"/>
</dbReference>